<sequence>MRLLLVEDEPNIARPVLRALEAQGHQVRHAPDLTTARALLAEAEPDLMILDVRLPESEDGGFILAREARTAGYKGPILFMTARDALADRVMGLDEGGDDYVVKPFDLPELLARVRALLRRVSEVKQSRVQRGPLELDLAQRSVRWEGRAVELSPREYALLERLALFPGRVYSPEELLDLIWGEEASDTGVVKVCVHHLRNKLDSRVVRTVPGGYRLGVEP</sequence>
<dbReference type="CDD" id="cd00383">
    <property type="entry name" value="trans_reg_C"/>
    <property type="match status" value="1"/>
</dbReference>
<dbReference type="SUPFAM" id="SSF52172">
    <property type="entry name" value="CheY-like"/>
    <property type="match status" value="1"/>
</dbReference>
<dbReference type="InterPro" id="IPR036388">
    <property type="entry name" value="WH-like_DNA-bd_sf"/>
</dbReference>
<evidence type="ECO:0000256" key="7">
    <source>
        <dbReference type="PROSITE-ProRule" id="PRU01091"/>
    </source>
</evidence>
<dbReference type="Gene3D" id="3.40.50.2300">
    <property type="match status" value="1"/>
</dbReference>
<dbReference type="GO" id="GO:0006355">
    <property type="term" value="P:regulation of DNA-templated transcription"/>
    <property type="evidence" value="ECO:0007669"/>
    <property type="project" value="InterPro"/>
</dbReference>
<dbReference type="GO" id="GO:0000976">
    <property type="term" value="F:transcription cis-regulatory region binding"/>
    <property type="evidence" value="ECO:0007669"/>
    <property type="project" value="TreeGrafter"/>
</dbReference>
<gene>
    <name evidence="10" type="ORF">ENS82_08090</name>
</gene>
<dbReference type="PANTHER" id="PTHR48111:SF22">
    <property type="entry name" value="REGULATOR OF RPOS"/>
    <property type="match status" value="1"/>
</dbReference>
<evidence type="ECO:0000256" key="5">
    <source>
        <dbReference type="ARBA" id="ARBA00023163"/>
    </source>
</evidence>
<evidence type="ECO:0000256" key="6">
    <source>
        <dbReference type="PROSITE-ProRule" id="PRU00169"/>
    </source>
</evidence>
<dbReference type="InterPro" id="IPR001789">
    <property type="entry name" value="Sig_transdc_resp-reg_receiver"/>
</dbReference>
<evidence type="ECO:0000256" key="1">
    <source>
        <dbReference type="ARBA" id="ARBA00022553"/>
    </source>
</evidence>
<dbReference type="PROSITE" id="PS50110">
    <property type="entry name" value="RESPONSE_REGULATORY"/>
    <property type="match status" value="1"/>
</dbReference>
<protein>
    <submittedName>
        <fullName evidence="10">Response regulator transcription factor</fullName>
    </submittedName>
</protein>
<dbReference type="EMBL" id="DSWI01000016">
    <property type="protein sequence ID" value="HFG20661.1"/>
    <property type="molecule type" value="Genomic_DNA"/>
</dbReference>
<dbReference type="PROSITE" id="PS51755">
    <property type="entry name" value="OMPR_PHOB"/>
    <property type="match status" value="1"/>
</dbReference>
<keyword evidence="1 6" id="KW-0597">Phosphoprotein</keyword>
<dbReference type="Gene3D" id="1.10.10.10">
    <property type="entry name" value="Winged helix-like DNA-binding domain superfamily/Winged helix DNA-binding domain"/>
    <property type="match status" value="1"/>
</dbReference>
<dbReference type="InterPro" id="IPR011006">
    <property type="entry name" value="CheY-like_superfamily"/>
</dbReference>
<dbReference type="InterPro" id="IPR039420">
    <property type="entry name" value="WalR-like"/>
</dbReference>
<evidence type="ECO:0000256" key="3">
    <source>
        <dbReference type="ARBA" id="ARBA00023015"/>
    </source>
</evidence>
<evidence type="ECO:0000313" key="10">
    <source>
        <dbReference type="EMBL" id="HFG20661.1"/>
    </source>
</evidence>
<feature type="modified residue" description="4-aspartylphosphate" evidence="6">
    <location>
        <position position="51"/>
    </location>
</feature>
<comment type="caution">
    <text evidence="10">The sequence shown here is derived from an EMBL/GenBank/DDBJ whole genome shotgun (WGS) entry which is preliminary data.</text>
</comment>
<evidence type="ECO:0000259" key="9">
    <source>
        <dbReference type="PROSITE" id="PS51755"/>
    </source>
</evidence>
<dbReference type="InterPro" id="IPR001867">
    <property type="entry name" value="OmpR/PhoB-type_DNA-bd"/>
</dbReference>
<dbReference type="GO" id="GO:0000156">
    <property type="term" value="F:phosphorelay response regulator activity"/>
    <property type="evidence" value="ECO:0007669"/>
    <property type="project" value="TreeGrafter"/>
</dbReference>
<dbReference type="RefSeq" id="WP_409656373.1">
    <property type="nucleotide sequence ID" value="NZ_JBKBUW010000025.1"/>
</dbReference>
<dbReference type="PANTHER" id="PTHR48111">
    <property type="entry name" value="REGULATOR OF RPOS"/>
    <property type="match status" value="1"/>
</dbReference>
<feature type="domain" description="OmpR/PhoB-type" evidence="9">
    <location>
        <begin position="126"/>
        <end position="218"/>
    </location>
</feature>
<evidence type="ECO:0000256" key="4">
    <source>
        <dbReference type="ARBA" id="ARBA00023125"/>
    </source>
</evidence>
<keyword evidence="2" id="KW-0902">Two-component regulatory system</keyword>
<dbReference type="GO" id="GO:0032993">
    <property type="term" value="C:protein-DNA complex"/>
    <property type="evidence" value="ECO:0007669"/>
    <property type="project" value="TreeGrafter"/>
</dbReference>
<feature type="domain" description="Response regulatory" evidence="8">
    <location>
        <begin position="2"/>
        <end position="118"/>
    </location>
</feature>
<dbReference type="GO" id="GO:0005829">
    <property type="term" value="C:cytosol"/>
    <property type="evidence" value="ECO:0007669"/>
    <property type="project" value="TreeGrafter"/>
</dbReference>
<name>A0A7C3HS37_MEIRU</name>
<evidence type="ECO:0000259" key="8">
    <source>
        <dbReference type="PROSITE" id="PS50110"/>
    </source>
</evidence>
<dbReference type="Gene3D" id="6.10.250.690">
    <property type="match status" value="1"/>
</dbReference>
<keyword evidence="5" id="KW-0804">Transcription</keyword>
<feature type="DNA-binding region" description="OmpR/PhoB-type" evidence="7">
    <location>
        <begin position="126"/>
        <end position="218"/>
    </location>
</feature>
<evidence type="ECO:0000256" key="2">
    <source>
        <dbReference type="ARBA" id="ARBA00023012"/>
    </source>
</evidence>
<dbReference type="Pfam" id="PF00486">
    <property type="entry name" value="Trans_reg_C"/>
    <property type="match status" value="1"/>
</dbReference>
<keyword evidence="3" id="KW-0805">Transcription regulation</keyword>
<dbReference type="SMART" id="SM00862">
    <property type="entry name" value="Trans_reg_C"/>
    <property type="match status" value="1"/>
</dbReference>
<dbReference type="Pfam" id="PF00072">
    <property type="entry name" value="Response_reg"/>
    <property type="match status" value="1"/>
</dbReference>
<reference evidence="10" key="1">
    <citation type="journal article" date="2020" name="mSystems">
        <title>Genome- and Community-Level Interaction Insights into Carbon Utilization and Element Cycling Functions of Hydrothermarchaeota in Hydrothermal Sediment.</title>
        <authorList>
            <person name="Zhou Z."/>
            <person name="Liu Y."/>
            <person name="Xu W."/>
            <person name="Pan J."/>
            <person name="Luo Z.H."/>
            <person name="Li M."/>
        </authorList>
    </citation>
    <scope>NUCLEOTIDE SEQUENCE [LARGE SCALE GENOMIC DNA]</scope>
    <source>
        <strain evidence="10">SpSt-524</strain>
    </source>
</reference>
<dbReference type="SMART" id="SM00448">
    <property type="entry name" value="REC"/>
    <property type="match status" value="1"/>
</dbReference>
<keyword evidence="4 7" id="KW-0238">DNA-binding</keyword>
<proteinExistence type="predicted"/>
<organism evidence="10">
    <name type="scientific">Meiothermus ruber</name>
    <dbReference type="NCBI Taxonomy" id="277"/>
    <lineage>
        <taxon>Bacteria</taxon>
        <taxon>Thermotogati</taxon>
        <taxon>Deinococcota</taxon>
        <taxon>Deinococci</taxon>
        <taxon>Thermales</taxon>
        <taxon>Thermaceae</taxon>
        <taxon>Meiothermus</taxon>
    </lineage>
</organism>
<accession>A0A7C3HS37</accession>
<dbReference type="AlphaFoldDB" id="A0A7C3HS37"/>